<accession>A0AA89C3P9</accession>
<comment type="caution">
    <text evidence="11">The sequence shown here is derived from an EMBL/GenBank/DDBJ whole genome shotgun (WGS) entry which is preliminary data.</text>
</comment>
<evidence type="ECO:0000259" key="10">
    <source>
        <dbReference type="PROSITE" id="PS50157"/>
    </source>
</evidence>
<dbReference type="GO" id="GO:0006357">
    <property type="term" value="P:regulation of transcription by RNA polymerase II"/>
    <property type="evidence" value="ECO:0007669"/>
    <property type="project" value="TreeGrafter"/>
</dbReference>
<evidence type="ECO:0000256" key="5">
    <source>
        <dbReference type="ARBA" id="ARBA00022833"/>
    </source>
</evidence>
<dbReference type="PROSITE" id="PS50157">
    <property type="entry name" value="ZINC_FINGER_C2H2_2"/>
    <property type="match status" value="6"/>
</dbReference>
<dbReference type="PANTHER" id="PTHR24390:SF159">
    <property type="entry name" value="GROWTH FACTOR INDEPENDENT 1 TRANSCRIPTIONAL REPRESSOR"/>
    <property type="match status" value="1"/>
</dbReference>
<dbReference type="Gene3D" id="3.30.160.60">
    <property type="entry name" value="Classic Zinc Finger"/>
    <property type="match status" value="4"/>
</dbReference>
<feature type="domain" description="C2H2-type" evidence="10">
    <location>
        <begin position="383"/>
        <end position="410"/>
    </location>
</feature>
<keyword evidence="2" id="KW-0479">Metal-binding</keyword>
<dbReference type="FunFam" id="3.30.160.60:FF:000065">
    <property type="entry name" value="B-cell CLL/lymphoma 6, member B"/>
    <property type="match status" value="1"/>
</dbReference>
<feature type="region of interest" description="Disordered" evidence="9">
    <location>
        <begin position="238"/>
        <end position="260"/>
    </location>
</feature>
<dbReference type="AlphaFoldDB" id="A0AA89C3P9"/>
<dbReference type="SUPFAM" id="SSF57667">
    <property type="entry name" value="beta-beta-alpha zinc fingers"/>
    <property type="match status" value="3"/>
</dbReference>
<dbReference type="GO" id="GO:0000978">
    <property type="term" value="F:RNA polymerase II cis-regulatory region sequence-specific DNA binding"/>
    <property type="evidence" value="ECO:0007669"/>
    <property type="project" value="TreeGrafter"/>
</dbReference>
<feature type="region of interest" description="Disordered" evidence="9">
    <location>
        <begin position="147"/>
        <end position="182"/>
    </location>
</feature>
<keyword evidence="4 8" id="KW-0863">Zinc-finger</keyword>
<evidence type="ECO:0000256" key="2">
    <source>
        <dbReference type="ARBA" id="ARBA00022723"/>
    </source>
</evidence>
<dbReference type="InterPro" id="IPR036236">
    <property type="entry name" value="Znf_C2H2_sf"/>
</dbReference>
<dbReference type="GO" id="GO:0008270">
    <property type="term" value="F:zinc ion binding"/>
    <property type="evidence" value="ECO:0007669"/>
    <property type="project" value="UniProtKB-KW"/>
</dbReference>
<feature type="compositionally biased region" description="Acidic residues" evidence="9">
    <location>
        <begin position="159"/>
        <end position="179"/>
    </location>
</feature>
<evidence type="ECO:0000256" key="8">
    <source>
        <dbReference type="PROSITE-ProRule" id="PRU00042"/>
    </source>
</evidence>
<dbReference type="PROSITE" id="PS00028">
    <property type="entry name" value="ZINC_FINGER_C2H2_1"/>
    <property type="match status" value="6"/>
</dbReference>
<keyword evidence="7" id="KW-0539">Nucleus</keyword>
<dbReference type="Pfam" id="PF00096">
    <property type="entry name" value="zf-C2H2"/>
    <property type="match status" value="3"/>
</dbReference>
<feature type="domain" description="C2H2-type" evidence="10">
    <location>
        <begin position="356"/>
        <end position="383"/>
    </location>
</feature>
<feature type="domain" description="C2H2-type" evidence="10">
    <location>
        <begin position="451"/>
        <end position="476"/>
    </location>
</feature>
<evidence type="ECO:0000256" key="9">
    <source>
        <dbReference type="SAM" id="MobiDB-lite"/>
    </source>
</evidence>
<dbReference type="GO" id="GO:0003700">
    <property type="term" value="F:DNA-binding transcription factor activity"/>
    <property type="evidence" value="ECO:0007669"/>
    <property type="project" value="TreeGrafter"/>
</dbReference>
<gene>
    <name evidence="11" type="ORF">FSP39_007372</name>
</gene>
<keyword evidence="3" id="KW-0677">Repeat</keyword>
<keyword evidence="12" id="KW-1185">Reference proteome</keyword>
<evidence type="ECO:0000256" key="7">
    <source>
        <dbReference type="ARBA" id="ARBA00023242"/>
    </source>
</evidence>
<dbReference type="PANTHER" id="PTHR24390">
    <property type="entry name" value="ZINC FINGER PROTEIN"/>
    <property type="match status" value="1"/>
</dbReference>
<evidence type="ECO:0000256" key="3">
    <source>
        <dbReference type="ARBA" id="ARBA00022737"/>
    </source>
</evidence>
<feature type="domain" description="C2H2-type" evidence="10">
    <location>
        <begin position="267"/>
        <end position="294"/>
    </location>
</feature>
<name>A0AA89C3P9_PINIB</name>
<dbReference type="Proteomes" id="UP001186944">
    <property type="component" value="Unassembled WGS sequence"/>
</dbReference>
<dbReference type="InterPro" id="IPR013087">
    <property type="entry name" value="Znf_C2H2_type"/>
</dbReference>
<reference evidence="11" key="1">
    <citation type="submission" date="2019-08" db="EMBL/GenBank/DDBJ databases">
        <title>The improved chromosome-level genome for the pearl oyster Pinctada fucata martensii using PacBio sequencing and Hi-C.</title>
        <authorList>
            <person name="Zheng Z."/>
        </authorList>
    </citation>
    <scope>NUCLEOTIDE SEQUENCE</scope>
    <source>
        <strain evidence="11">ZZ-2019</strain>
        <tissue evidence="11">Adductor muscle</tissue>
    </source>
</reference>
<evidence type="ECO:0000256" key="4">
    <source>
        <dbReference type="ARBA" id="ARBA00022771"/>
    </source>
</evidence>
<feature type="domain" description="C2H2-type" evidence="10">
    <location>
        <begin position="328"/>
        <end position="355"/>
    </location>
</feature>
<proteinExistence type="predicted"/>
<feature type="domain" description="C2H2-type" evidence="10">
    <location>
        <begin position="296"/>
        <end position="323"/>
    </location>
</feature>
<comment type="subcellular location">
    <subcellularLocation>
        <location evidence="1">Nucleus</location>
    </subcellularLocation>
</comment>
<evidence type="ECO:0000256" key="6">
    <source>
        <dbReference type="ARBA" id="ARBA00023125"/>
    </source>
</evidence>
<organism evidence="11 12">
    <name type="scientific">Pinctada imbricata</name>
    <name type="common">Atlantic pearl-oyster</name>
    <name type="synonym">Pinctada martensii</name>
    <dbReference type="NCBI Taxonomy" id="66713"/>
    <lineage>
        <taxon>Eukaryota</taxon>
        <taxon>Metazoa</taxon>
        <taxon>Spiralia</taxon>
        <taxon>Lophotrochozoa</taxon>
        <taxon>Mollusca</taxon>
        <taxon>Bivalvia</taxon>
        <taxon>Autobranchia</taxon>
        <taxon>Pteriomorphia</taxon>
        <taxon>Pterioida</taxon>
        <taxon>Pterioidea</taxon>
        <taxon>Pteriidae</taxon>
        <taxon>Pinctada</taxon>
    </lineage>
</organism>
<sequence>MCSEVNVSCLRGIPDGWTLQILGLVKASVKNNLMLSDVDCVAMVNQTGVTLTQCQDNQEFSITGSWKAINRAYKLLVEVRAGIVTKQGQRQMDQAPQSISEENLQNSTIYGEDQIVDIHTAAEQVLLISPQAEGQDMDISSGIEEEITGKDPGILGTDPGEDIGEDPEISEGESGGQEEVDPKICDEGKDTKDHSVLGENNEVIECSLQKLEKVMTSDEGDIHASGKAQVCKKNSRILRPEPNTNMSNGDDTRTGKDANLNDQKNPFMCHVCGKSFSKKRYLNCHVKRHEESSKKFKCQICGWGFFERHKLRIHLETHKPSDQQSLPYKCTLCDKQFHNKAGWSDHMDGHDGKRTWKCEYCEAAFTYRGALKRHYRVHGEKQFKCKTCNKEFAHQENLNSHMSIHTGVTSHVCPCGKAYTVGASLKRHQEKCKEPGNTAVTHSTSSVDVIYVCGVCNRAFETVTEVETHALTHCQT</sequence>
<evidence type="ECO:0000256" key="1">
    <source>
        <dbReference type="ARBA" id="ARBA00004123"/>
    </source>
</evidence>
<evidence type="ECO:0000313" key="12">
    <source>
        <dbReference type="Proteomes" id="UP001186944"/>
    </source>
</evidence>
<keyword evidence="5" id="KW-0862">Zinc</keyword>
<protein>
    <recommendedName>
        <fullName evidence="10">C2H2-type domain-containing protein</fullName>
    </recommendedName>
</protein>
<dbReference type="SMART" id="SM00355">
    <property type="entry name" value="ZnF_C2H2"/>
    <property type="match status" value="6"/>
</dbReference>
<dbReference type="GO" id="GO:0005634">
    <property type="term" value="C:nucleus"/>
    <property type="evidence" value="ECO:0007669"/>
    <property type="project" value="UniProtKB-SubCell"/>
</dbReference>
<keyword evidence="6" id="KW-0238">DNA-binding</keyword>
<dbReference type="EMBL" id="VSWD01000004">
    <property type="protein sequence ID" value="KAK3104663.1"/>
    <property type="molecule type" value="Genomic_DNA"/>
</dbReference>
<evidence type="ECO:0000313" key="11">
    <source>
        <dbReference type="EMBL" id="KAK3104663.1"/>
    </source>
</evidence>